<evidence type="ECO:0000313" key="2">
    <source>
        <dbReference type="Proteomes" id="UP000054097"/>
    </source>
</evidence>
<accession>A0A0C3A560</accession>
<keyword evidence="2" id="KW-1185">Reference proteome</keyword>
<dbReference type="HOGENOM" id="CLU_2005330_0_0_1"/>
<dbReference type="EMBL" id="KN824536">
    <property type="protein sequence ID" value="KIM19820.1"/>
    <property type="molecule type" value="Genomic_DNA"/>
</dbReference>
<dbReference type="AlphaFoldDB" id="A0A0C3A560"/>
<dbReference type="Proteomes" id="UP000054097">
    <property type="component" value="Unassembled WGS sequence"/>
</dbReference>
<proteinExistence type="predicted"/>
<reference evidence="1 2" key="1">
    <citation type="submission" date="2014-04" db="EMBL/GenBank/DDBJ databases">
        <authorList>
            <consortium name="DOE Joint Genome Institute"/>
            <person name="Kuo A."/>
            <person name="Zuccaro A."/>
            <person name="Kohler A."/>
            <person name="Nagy L.G."/>
            <person name="Floudas D."/>
            <person name="Copeland A."/>
            <person name="Barry K.W."/>
            <person name="Cichocki N."/>
            <person name="Veneault-Fourrey C."/>
            <person name="LaButti K."/>
            <person name="Lindquist E.A."/>
            <person name="Lipzen A."/>
            <person name="Lundell T."/>
            <person name="Morin E."/>
            <person name="Murat C."/>
            <person name="Sun H."/>
            <person name="Tunlid A."/>
            <person name="Henrissat B."/>
            <person name="Grigoriev I.V."/>
            <person name="Hibbett D.S."/>
            <person name="Martin F."/>
            <person name="Nordberg H.P."/>
            <person name="Cantor M.N."/>
            <person name="Hua S.X."/>
        </authorList>
    </citation>
    <scope>NUCLEOTIDE SEQUENCE [LARGE SCALE GENOMIC DNA]</scope>
    <source>
        <strain evidence="1 2">MAFF 305830</strain>
    </source>
</reference>
<gene>
    <name evidence="1" type="ORF">M408DRAFT_30903</name>
</gene>
<reference evidence="2" key="2">
    <citation type="submission" date="2015-01" db="EMBL/GenBank/DDBJ databases">
        <title>Evolutionary Origins and Diversification of the Mycorrhizal Mutualists.</title>
        <authorList>
            <consortium name="DOE Joint Genome Institute"/>
            <consortium name="Mycorrhizal Genomics Consortium"/>
            <person name="Kohler A."/>
            <person name="Kuo A."/>
            <person name="Nagy L.G."/>
            <person name="Floudas D."/>
            <person name="Copeland A."/>
            <person name="Barry K.W."/>
            <person name="Cichocki N."/>
            <person name="Veneault-Fourrey C."/>
            <person name="LaButti K."/>
            <person name="Lindquist E.A."/>
            <person name="Lipzen A."/>
            <person name="Lundell T."/>
            <person name="Morin E."/>
            <person name="Murat C."/>
            <person name="Riley R."/>
            <person name="Ohm R."/>
            <person name="Sun H."/>
            <person name="Tunlid A."/>
            <person name="Henrissat B."/>
            <person name="Grigoriev I.V."/>
            <person name="Hibbett D.S."/>
            <person name="Martin F."/>
        </authorList>
    </citation>
    <scope>NUCLEOTIDE SEQUENCE [LARGE SCALE GENOMIC DNA]</scope>
    <source>
        <strain evidence="2">MAFF 305830</strain>
    </source>
</reference>
<name>A0A0C3A560_SERVB</name>
<sequence>MSVEKTSSWYSPGDSRQSVFTVWVIGPKRPRNSCISALERTGNPILFGFPTKGVPDSPESERTVAERIASSARAASLCLPGFEETDESYMIQRFWCSSAKCFQLRHTKRSVLLWFSVAAYAPSS</sequence>
<organism evidence="1 2">
    <name type="scientific">Serendipita vermifera MAFF 305830</name>
    <dbReference type="NCBI Taxonomy" id="933852"/>
    <lineage>
        <taxon>Eukaryota</taxon>
        <taxon>Fungi</taxon>
        <taxon>Dikarya</taxon>
        <taxon>Basidiomycota</taxon>
        <taxon>Agaricomycotina</taxon>
        <taxon>Agaricomycetes</taxon>
        <taxon>Sebacinales</taxon>
        <taxon>Serendipitaceae</taxon>
        <taxon>Serendipita</taxon>
    </lineage>
</organism>
<evidence type="ECO:0000313" key="1">
    <source>
        <dbReference type="EMBL" id="KIM19820.1"/>
    </source>
</evidence>
<protein>
    <submittedName>
        <fullName evidence="1">Uncharacterized protein</fullName>
    </submittedName>
</protein>